<dbReference type="SUPFAM" id="SSF56112">
    <property type="entry name" value="Protein kinase-like (PK-like)"/>
    <property type="match status" value="1"/>
</dbReference>
<comment type="caution">
    <text evidence="1">The sequence shown here is derived from an EMBL/GenBank/DDBJ whole genome shotgun (WGS) entry which is preliminary data.</text>
</comment>
<accession>A0A917WNH8</accession>
<dbReference type="RefSeq" id="WP_190249286.1">
    <property type="nucleotide sequence ID" value="NZ_BMPI01000007.1"/>
</dbReference>
<reference evidence="1" key="2">
    <citation type="submission" date="2020-09" db="EMBL/GenBank/DDBJ databases">
        <authorList>
            <person name="Sun Q."/>
            <person name="Ohkuma M."/>
        </authorList>
    </citation>
    <scope>NUCLEOTIDE SEQUENCE</scope>
    <source>
        <strain evidence="1">JCM 19831</strain>
    </source>
</reference>
<name>A0A917WNH8_9ACTN</name>
<evidence type="ECO:0000313" key="1">
    <source>
        <dbReference type="EMBL" id="GGM17213.1"/>
    </source>
</evidence>
<sequence>MSPLKTAPAALRADDERLRAQYVEEVLGLLYPGSGGAPVEYLVIPSARKPRLLVPADDRRLAAAAVRRYAEPQSRLARLKRDAVVTALRTGLSRLLLRDRLRLRPAADTIDAYLRTALGADLRLSVHIGPARANRKPVLQLLAPDGHTVAFAKLGTSALTRTLVRAEGNALNAVGTAPLTALRVPEVLHAGRWGDHEVLVQSALPVWRPRAPLAAPRLTAAMREVAVCCGTSHGTLDGSGYWTRLRARLAAIAGHAEGAVLRASAERLARTAGRTDLTYGSWHGDWSPWNMASLADTLLVWDWERFTPGVPIGFDALHHALQVGIARAPSAGDAVNELVGAAPGLLRPFGVPQGQAVEVTTLLYLVDLATRYVTDRQAEAGARLGVLGSWLLPVLVARVEAL</sequence>
<evidence type="ECO:0000313" key="2">
    <source>
        <dbReference type="Proteomes" id="UP000642070"/>
    </source>
</evidence>
<protein>
    <submittedName>
        <fullName evidence="1">Uncharacterized protein</fullName>
    </submittedName>
</protein>
<proteinExistence type="predicted"/>
<dbReference type="Proteomes" id="UP000642070">
    <property type="component" value="Unassembled WGS sequence"/>
</dbReference>
<dbReference type="InterPro" id="IPR011009">
    <property type="entry name" value="Kinase-like_dom_sf"/>
</dbReference>
<organism evidence="1 2">
    <name type="scientific">Dactylosporangium sucinum</name>
    <dbReference type="NCBI Taxonomy" id="1424081"/>
    <lineage>
        <taxon>Bacteria</taxon>
        <taxon>Bacillati</taxon>
        <taxon>Actinomycetota</taxon>
        <taxon>Actinomycetes</taxon>
        <taxon>Micromonosporales</taxon>
        <taxon>Micromonosporaceae</taxon>
        <taxon>Dactylosporangium</taxon>
    </lineage>
</organism>
<dbReference type="EMBL" id="BMPI01000007">
    <property type="protein sequence ID" value="GGM17213.1"/>
    <property type="molecule type" value="Genomic_DNA"/>
</dbReference>
<gene>
    <name evidence="1" type="ORF">GCM10007977_018110</name>
</gene>
<dbReference type="AlphaFoldDB" id="A0A917WNH8"/>
<keyword evidence="2" id="KW-1185">Reference proteome</keyword>
<reference evidence="1" key="1">
    <citation type="journal article" date="2014" name="Int. J. Syst. Evol. Microbiol.">
        <title>Complete genome sequence of Corynebacterium casei LMG S-19264T (=DSM 44701T), isolated from a smear-ripened cheese.</title>
        <authorList>
            <consortium name="US DOE Joint Genome Institute (JGI-PGF)"/>
            <person name="Walter F."/>
            <person name="Albersmeier A."/>
            <person name="Kalinowski J."/>
            <person name="Ruckert C."/>
        </authorList>
    </citation>
    <scope>NUCLEOTIDE SEQUENCE</scope>
    <source>
        <strain evidence="1">JCM 19831</strain>
    </source>
</reference>